<dbReference type="InterPro" id="IPR019028">
    <property type="entry name" value="CBM_49"/>
</dbReference>
<keyword evidence="5" id="KW-0221">Differentiation</keyword>
<dbReference type="FunFam" id="2.60.40.290:FF:000002">
    <property type="entry name" value="Stalk-specific protein B"/>
    <property type="match status" value="1"/>
</dbReference>
<feature type="signal peptide" evidence="7">
    <location>
        <begin position="1"/>
        <end position="18"/>
    </location>
</feature>
<feature type="domain" description="Carbohydrate binding" evidence="8">
    <location>
        <begin position="53"/>
        <end position="140"/>
    </location>
</feature>
<organism evidence="9 10">
    <name type="scientific">Polysphondylium violaceum</name>
    <dbReference type="NCBI Taxonomy" id="133409"/>
    <lineage>
        <taxon>Eukaryota</taxon>
        <taxon>Amoebozoa</taxon>
        <taxon>Evosea</taxon>
        <taxon>Eumycetozoa</taxon>
        <taxon>Dictyostelia</taxon>
        <taxon>Dictyosteliales</taxon>
        <taxon>Dictyosteliaceae</taxon>
        <taxon>Polysphondylium</taxon>
    </lineage>
</organism>
<dbReference type="SMART" id="SM01063">
    <property type="entry name" value="CBM49"/>
    <property type="match status" value="1"/>
</dbReference>
<dbReference type="InterPro" id="IPR008965">
    <property type="entry name" value="CBM2/CBM3_carb-bd_dom_sf"/>
</dbReference>
<feature type="chain" id="PRO_5035174299" description="Carbohydrate binding domain-containing protein" evidence="7">
    <location>
        <begin position="19"/>
        <end position="152"/>
    </location>
</feature>
<dbReference type="AlphaFoldDB" id="A0A8J4PT56"/>
<reference evidence="9" key="1">
    <citation type="submission" date="2020-01" db="EMBL/GenBank/DDBJ databases">
        <title>Development of genomics and gene disruption for Polysphondylium violaceum indicates a role for the polyketide synthase stlB in stalk morphogenesis.</title>
        <authorList>
            <person name="Narita B."/>
            <person name="Kawabe Y."/>
            <person name="Kin K."/>
            <person name="Saito T."/>
            <person name="Gibbs R."/>
            <person name="Kuspa A."/>
            <person name="Muzny D."/>
            <person name="Queller D."/>
            <person name="Richards S."/>
            <person name="Strassman J."/>
            <person name="Sucgang R."/>
            <person name="Worley K."/>
            <person name="Schaap P."/>
        </authorList>
    </citation>
    <scope>NUCLEOTIDE SEQUENCE</scope>
    <source>
        <strain evidence="9">QSvi11</strain>
    </source>
</reference>
<proteinExistence type="predicted"/>
<evidence type="ECO:0000256" key="7">
    <source>
        <dbReference type="SAM" id="SignalP"/>
    </source>
</evidence>
<dbReference type="InterPro" id="IPR012291">
    <property type="entry name" value="CBM2_carb-bd_dom_sf"/>
</dbReference>
<evidence type="ECO:0000256" key="2">
    <source>
        <dbReference type="ARBA" id="ARBA00022473"/>
    </source>
</evidence>
<dbReference type="GO" id="GO:0030247">
    <property type="term" value="F:polysaccharide binding"/>
    <property type="evidence" value="ECO:0007669"/>
    <property type="project" value="InterPro"/>
</dbReference>
<gene>
    <name evidence="9" type="ORF">CYY_004560</name>
</gene>
<dbReference type="GO" id="GO:0005201">
    <property type="term" value="F:extracellular matrix structural constituent"/>
    <property type="evidence" value="ECO:0007669"/>
    <property type="project" value="TreeGrafter"/>
</dbReference>
<evidence type="ECO:0000256" key="4">
    <source>
        <dbReference type="ARBA" id="ARBA00022729"/>
    </source>
</evidence>
<dbReference type="PANTHER" id="PTHR33239:SF11">
    <property type="entry name" value="CARBOHYDRATE BINDING DOMAIN-CONTAINING PROTEIN-RELATED"/>
    <property type="match status" value="1"/>
</dbReference>
<sequence>MKLVSILFALLFVAFASASFPYACGPYSCRAGEICRTIDNVCHCVPIPQCYEVTLTQKVIGTWKDNNGKTFTQYDVTITNHMNRNIKNLIIDTDYTLRLRDNSSIWNVNRLPNNDLTLPSYQPSVNAHASFTFGFILEGTIPANLAIKAVVY</sequence>
<dbReference type="InterPro" id="IPR052879">
    <property type="entry name" value="Dd_Spore_Germination_Stalk"/>
</dbReference>
<evidence type="ECO:0000313" key="10">
    <source>
        <dbReference type="Proteomes" id="UP000695562"/>
    </source>
</evidence>
<comment type="subcellular location">
    <subcellularLocation>
        <location evidence="1">Secreted</location>
    </subcellularLocation>
</comment>
<comment type="caution">
    <text evidence="9">The sequence shown here is derived from an EMBL/GenBank/DDBJ whole genome shotgun (WGS) entry which is preliminary data.</text>
</comment>
<protein>
    <recommendedName>
        <fullName evidence="8">Carbohydrate binding domain-containing protein</fullName>
    </recommendedName>
</protein>
<dbReference type="Proteomes" id="UP000695562">
    <property type="component" value="Unassembled WGS sequence"/>
</dbReference>
<keyword evidence="2" id="KW-0217">Developmental protein</keyword>
<evidence type="ECO:0000256" key="6">
    <source>
        <dbReference type="ARBA" id="ARBA00022969"/>
    </source>
</evidence>
<dbReference type="EMBL" id="AJWJ01000164">
    <property type="protein sequence ID" value="KAF2074118.1"/>
    <property type="molecule type" value="Genomic_DNA"/>
</dbReference>
<dbReference type="OrthoDB" id="19156at2759"/>
<dbReference type="GO" id="GO:0005576">
    <property type="term" value="C:extracellular region"/>
    <property type="evidence" value="ECO:0007669"/>
    <property type="project" value="UniProtKB-SubCell"/>
</dbReference>
<keyword evidence="6" id="KW-0749">Sporulation</keyword>
<evidence type="ECO:0000256" key="1">
    <source>
        <dbReference type="ARBA" id="ARBA00004613"/>
    </source>
</evidence>
<dbReference type="GO" id="GO:0030154">
    <property type="term" value="P:cell differentiation"/>
    <property type="evidence" value="ECO:0007669"/>
    <property type="project" value="UniProtKB-KW"/>
</dbReference>
<evidence type="ECO:0000313" key="9">
    <source>
        <dbReference type="EMBL" id="KAF2074118.1"/>
    </source>
</evidence>
<dbReference type="GO" id="GO:0030198">
    <property type="term" value="P:extracellular matrix organization"/>
    <property type="evidence" value="ECO:0007669"/>
    <property type="project" value="TreeGrafter"/>
</dbReference>
<dbReference type="Pfam" id="PF09478">
    <property type="entry name" value="CBM49"/>
    <property type="match status" value="1"/>
</dbReference>
<dbReference type="GO" id="GO:0031012">
    <property type="term" value="C:extracellular matrix"/>
    <property type="evidence" value="ECO:0007669"/>
    <property type="project" value="TreeGrafter"/>
</dbReference>
<keyword evidence="4 7" id="KW-0732">Signal</keyword>
<evidence type="ECO:0000256" key="5">
    <source>
        <dbReference type="ARBA" id="ARBA00022782"/>
    </source>
</evidence>
<dbReference type="GO" id="GO:0030435">
    <property type="term" value="P:sporulation resulting in formation of a cellular spore"/>
    <property type="evidence" value="ECO:0007669"/>
    <property type="project" value="UniProtKB-KW"/>
</dbReference>
<dbReference type="GO" id="GO:0004553">
    <property type="term" value="F:hydrolase activity, hydrolyzing O-glycosyl compounds"/>
    <property type="evidence" value="ECO:0007669"/>
    <property type="project" value="InterPro"/>
</dbReference>
<dbReference type="Gene3D" id="2.60.40.290">
    <property type="match status" value="1"/>
</dbReference>
<keyword evidence="10" id="KW-1185">Reference proteome</keyword>
<name>A0A8J4PT56_9MYCE</name>
<evidence type="ECO:0000259" key="8">
    <source>
        <dbReference type="SMART" id="SM01063"/>
    </source>
</evidence>
<dbReference type="PANTHER" id="PTHR33239">
    <property type="entry name" value="CELLULOSE-BINDING DOMAIN-CONTAINING PROTEIN-RELATED"/>
    <property type="match status" value="1"/>
</dbReference>
<evidence type="ECO:0000256" key="3">
    <source>
        <dbReference type="ARBA" id="ARBA00022525"/>
    </source>
</evidence>
<keyword evidence="3" id="KW-0964">Secreted</keyword>
<dbReference type="SUPFAM" id="SSF49384">
    <property type="entry name" value="Carbohydrate-binding domain"/>
    <property type="match status" value="1"/>
</dbReference>
<accession>A0A8J4PT56</accession>